<evidence type="ECO:0000313" key="1">
    <source>
        <dbReference type="EMBL" id="MDP9651310.1"/>
    </source>
</evidence>
<gene>
    <name evidence="1" type="ORF">J2793_006785</name>
</gene>
<reference evidence="1" key="1">
    <citation type="submission" date="2023-07" db="EMBL/GenBank/DDBJ databases">
        <title>Sorghum-associated microbial communities from plants grown in Nebraska, USA.</title>
        <authorList>
            <person name="Schachtman D."/>
        </authorList>
    </citation>
    <scope>NUCLEOTIDE SEQUENCE</scope>
    <source>
        <strain evidence="1">DS1061</strain>
    </source>
</reference>
<name>A0AB73IMS1_9BURK</name>
<accession>A0AB73IMS1</accession>
<comment type="caution">
    <text evidence="1">The sequence shown here is derived from an EMBL/GenBank/DDBJ whole genome shotgun (WGS) entry which is preliminary data.</text>
</comment>
<sequence length="49" mass="5434">MKLPGLVKQEDIEIVSPEGELRCHVASGFSDPVRERTGHPASDRCNPKF</sequence>
<protein>
    <submittedName>
        <fullName evidence="1">Uncharacterized protein</fullName>
    </submittedName>
</protein>
<dbReference type="RefSeq" id="WP_392395958.1">
    <property type="nucleotide sequence ID" value="NZ_JAURTK010000018.1"/>
</dbReference>
<dbReference type="Proteomes" id="UP001229486">
    <property type="component" value="Unassembled WGS sequence"/>
</dbReference>
<evidence type="ECO:0000313" key="2">
    <source>
        <dbReference type="Proteomes" id="UP001229486"/>
    </source>
</evidence>
<proteinExistence type="predicted"/>
<dbReference type="EMBL" id="JAURTK010000018">
    <property type="protein sequence ID" value="MDP9651310.1"/>
    <property type="molecule type" value="Genomic_DNA"/>
</dbReference>
<dbReference type="AlphaFoldDB" id="A0AB73IMS1"/>
<organism evidence="1 2">
    <name type="scientific">Paraburkholderia caledonica</name>
    <dbReference type="NCBI Taxonomy" id="134536"/>
    <lineage>
        <taxon>Bacteria</taxon>
        <taxon>Pseudomonadati</taxon>
        <taxon>Pseudomonadota</taxon>
        <taxon>Betaproteobacteria</taxon>
        <taxon>Burkholderiales</taxon>
        <taxon>Burkholderiaceae</taxon>
        <taxon>Paraburkholderia</taxon>
    </lineage>
</organism>